<evidence type="ECO:0000256" key="3">
    <source>
        <dbReference type="ARBA" id="ARBA00022475"/>
    </source>
</evidence>
<keyword evidence="5 7" id="KW-1133">Transmembrane helix</keyword>
<dbReference type="Proteomes" id="UP000652567">
    <property type="component" value="Unassembled WGS sequence"/>
</dbReference>
<feature type="transmembrane region" description="Helical" evidence="7">
    <location>
        <begin position="40"/>
        <end position="64"/>
    </location>
</feature>
<keyword evidence="3" id="KW-1003">Cell membrane</keyword>
<reference evidence="8" key="1">
    <citation type="submission" date="2018-07" db="EMBL/GenBank/DDBJ databases">
        <title>Genome assembly of strain Ka43.</title>
        <authorList>
            <person name="Kukolya J."/>
            <person name="Nagy I."/>
            <person name="Horvath B."/>
            <person name="Toth A."/>
        </authorList>
    </citation>
    <scope>NUCLEOTIDE SEQUENCE</scope>
    <source>
        <strain evidence="8">KB43</strain>
    </source>
</reference>
<dbReference type="GO" id="GO:0005886">
    <property type="term" value="C:plasma membrane"/>
    <property type="evidence" value="ECO:0007669"/>
    <property type="project" value="UniProtKB-SubCell"/>
</dbReference>
<protein>
    <submittedName>
        <fullName evidence="8">LysE family translocator</fullName>
    </submittedName>
</protein>
<evidence type="ECO:0000256" key="6">
    <source>
        <dbReference type="ARBA" id="ARBA00023136"/>
    </source>
</evidence>
<gene>
    <name evidence="8" type="ORF">C4F51_04005</name>
</gene>
<comment type="caution">
    <text evidence="8">The sequence shown here is derived from an EMBL/GenBank/DDBJ whole genome shotgun (WGS) entry which is preliminary data.</text>
</comment>
<dbReference type="PANTHER" id="PTHR30086:SF14">
    <property type="entry name" value="HOMOSERINE_HOMOSERINE LACTONE EFFLUX PROTEIN"/>
    <property type="match status" value="1"/>
</dbReference>
<accession>A0A928V118</accession>
<evidence type="ECO:0000256" key="7">
    <source>
        <dbReference type="SAM" id="Phobius"/>
    </source>
</evidence>
<dbReference type="PIRSF" id="PIRSF006324">
    <property type="entry name" value="LeuE"/>
    <property type="match status" value="1"/>
</dbReference>
<dbReference type="EMBL" id="PRDL01000001">
    <property type="protein sequence ID" value="MBE8716347.1"/>
    <property type="molecule type" value="Genomic_DNA"/>
</dbReference>
<evidence type="ECO:0000256" key="5">
    <source>
        <dbReference type="ARBA" id="ARBA00022989"/>
    </source>
</evidence>
<dbReference type="Pfam" id="PF01810">
    <property type="entry name" value="LysE"/>
    <property type="match status" value="1"/>
</dbReference>
<feature type="transmembrane region" description="Helical" evidence="7">
    <location>
        <begin position="6"/>
        <end position="28"/>
    </location>
</feature>
<dbReference type="AlphaFoldDB" id="A0A928V118"/>
<comment type="similarity">
    <text evidence="2">Belongs to the Rht family.</text>
</comment>
<comment type="subcellular location">
    <subcellularLocation>
        <location evidence="1">Cell membrane</location>
        <topology evidence="1">Multi-pass membrane protein</topology>
    </subcellularLocation>
</comment>
<feature type="transmembrane region" description="Helical" evidence="7">
    <location>
        <begin position="145"/>
        <end position="164"/>
    </location>
</feature>
<evidence type="ECO:0000256" key="1">
    <source>
        <dbReference type="ARBA" id="ARBA00004651"/>
    </source>
</evidence>
<dbReference type="PANTHER" id="PTHR30086">
    <property type="entry name" value="ARGININE EXPORTER PROTEIN ARGO"/>
    <property type="match status" value="1"/>
</dbReference>
<keyword evidence="9" id="KW-1185">Reference proteome</keyword>
<evidence type="ECO:0000313" key="9">
    <source>
        <dbReference type="Proteomes" id="UP000652567"/>
    </source>
</evidence>
<keyword evidence="6 7" id="KW-0472">Membrane</keyword>
<feature type="transmembrane region" description="Helical" evidence="7">
    <location>
        <begin position="70"/>
        <end position="92"/>
    </location>
</feature>
<evidence type="ECO:0000256" key="4">
    <source>
        <dbReference type="ARBA" id="ARBA00022692"/>
    </source>
</evidence>
<feature type="transmembrane region" description="Helical" evidence="7">
    <location>
        <begin position="185"/>
        <end position="203"/>
    </location>
</feature>
<proteinExistence type="inferred from homology"/>
<organism evidence="8 9">
    <name type="scientific">Cellvibrio polysaccharolyticus</name>
    <dbReference type="NCBI Taxonomy" id="2082724"/>
    <lineage>
        <taxon>Bacteria</taxon>
        <taxon>Pseudomonadati</taxon>
        <taxon>Pseudomonadota</taxon>
        <taxon>Gammaproteobacteria</taxon>
        <taxon>Cellvibrionales</taxon>
        <taxon>Cellvibrionaceae</taxon>
        <taxon>Cellvibrio</taxon>
    </lineage>
</organism>
<evidence type="ECO:0000256" key="2">
    <source>
        <dbReference type="ARBA" id="ARBA00007928"/>
    </source>
</evidence>
<dbReference type="GO" id="GO:0042970">
    <property type="term" value="F:homoserine transmembrane transporter activity"/>
    <property type="evidence" value="ECO:0007669"/>
    <property type="project" value="TreeGrafter"/>
</dbReference>
<evidence type="ECO:0000313" key="8">
    <source>
        <dbReference type="EMBL" id="MBE8716347.1"/>
    </source>
</evidence>
<keyword evidence="4 7" id="KW-0812">Transmembrane</keyword>
<dbReference type="InterPro" id="IPR001123">
    <property type="entry name" value="LeuE-type"/>
</dbReference>
<sequence length="204" mass="22620">MSVEHLTLFITLTFFVSLSPGPVMLACMTYGGQVGVARTLFAMAGASAGNLLLIGLSAIGASLLLKQHPWLFQALQWCGAAWLIWLGIQAFLRQPETIQTEKMDALSAKRLWWQAFVIALSNPKGLLYFGALFPQFLRPEQALLPQYFILVPVFLVIDLAWMLIYASSGSTIMRWIKNPRHQRGFNRVTGSLLALAGLLMAFGF</sequence>
<name>A0A928V118_9GAMM</name>
<feature type="transmembrane region" description="Helical" evidence="7">
    <location>
        <begin position="112"/>
        <end position="133"/>
    </location>
</feature>
<dbReference type="RefSeq" id="WP_193907346.1">
    <property type="nucleotide sequence ID" value="NZ_PRDL01000001.1"/>
</dbReference>